<name>A0A1Q9HAM4_9VIBR</name>
<dbReference type="CDD" id="cd03349">
    <property type="entry name" value="LbH_XAT"/>
    <property type="match status" value="1"/>
</dbReference>
<dbReference type="InterPro" id="IPR011004">
    <property type="entry name" value="Trimer_LpxA-like_sf"/>
</dbReference>
<reference evidence="5 6" key="1">
    <citation type="submission" date="2016-09" db="EMBL/GenBank/DDBJ databases">
        <title>Genomic Taxonomy of the Vibrionaceae.</title>
        <authorList>
            <person name="Gonzalez-Castillo A."/>
            <person name="Gomez-Gil B."/>
            <person name="Enciso-Ibarra K."/>
        </authorList>
    </citation>
    <scope>NUCLEOTIDE SEQUENCE [LARGE SCALE GENOMIC DNA]</scope>
    <source>
        <strain evidence="5 6">CAIM 703</strain>
    </source>
</reference>
<keyword evidence="4" id="KW-0012">Acyltransferase</keyword>
<dbReference type="InterPro" id="IPR050179">
    <property type="entry name" value="Trans_hexapeptide_repeat"/>
</dbReference>
<dbReference type="Pfam" id="PF00132">
    <property type="entry name" value="Hexapep"/>
    <property type="match status" value="1"/>
</dbReference>
<dbReference type="RefSeq" id="WP_075710695.1">
    <property type="nucleotide sequence ID" value="NZ_MJMJ01000044.1"/>
</dbReference>
<dbReference type="OrthoDB" id="9815592at2"/>
<evidence type="ECO:0000256" key="3">
    <source>
        <dbReference type="ARBA" id="ARBA00022737"/>
    </source>
</evidence>
<comment type="caution">
    <text evidence="5">The sequence shown here is derived from an EMBL/GenBank/DDBJ whole genome shotgun (WGS) entry which is preliminary data.</text>
</comment>
<dbReference type="EMBL" id="MJMJ01000044">
    <property type="protein sequence ID" value="OLQ86169.1"/>
    <property type="molecule type" value="Genomic_DNA"/>
</dbReference>
<dbReference type="GO" id="GO:0016746">
    <property type="term" value="F:acyltransferase activity"/>
    <property type="evidence" value="ECO:0007669"/>
    <property type="project" value="UniProtKB-KW"/>
</dbReference>
<dbReference type="Proteomes" id="UP000186313">
    <property type="component" value="Unassembled WGS sequence"/>
</dbReference>
<dbReference type="SUPFAM" id="SSF51161">
    <property type="entry name" value="Trimeric LpxA-like enzymes"/>
    <property type="match status" value="1"/>
</dbReference>
<sequence>MDLKNRLDYFLPEIFKSFIYWFLYKYRYRGIKIKSGTKLSRNVRIEKGVEIGKNVSISGSCNIGGYTFINDYAMVDMSVISIGRFCSISHNVKIGMRSHPINLFSTSPNLYFKSKNICLEDYYKEKKSDIETSLGNDVYIGANAIIMAGVSVGDGAVIGAGSIVTKNVSPYSIVVGNPGKVIGHRFSPEIIDEIISMNIFESSLDDIIRLNHKFNINMELT</sequence>
<dbReference type="STRING" id="1381081.BIY22_13040"/>
<dbReference type="AlphaFoldDB" id="A0A1Q9HAM4"/>
<evidence type="ECO:0000256" key="1">
    <source>
        <dbReference type="ARBA" id="ARBA00007274"/>
    </source>
</evidence>
<gene>
    <name evidence="5" type="ORF">BIY22_13040</name>
</gene>
<keyword evidence="2" id="KW-0808">Transferase</keyword>
<evidence type="ECO:0008006" key="7">
    <source>
        <dbReference type="Google" id="ProtNLM"/>
    </source>
</evidence>
<accession>A0A1Q9HAM4</accession>
<dbReference type="PANTHER" id="PTHR43300:SF11">
    <property type="entry name" value="ACETYLTRANSFERASE RV3034C-RELATED"/>
    <property type="match status" value="1"/>
</dbReference>
<organism evidence="5 6">
    <name type="scientific">Vibrio panuliri</name>
    <dbReference type="NCBI Taxonomy" id="1381081"/>
    <lineage>
        <taxon>Bacteria</taxon>
        <taxon>Pseudomonadati</taxon>
        <taxon>Pseudomonadota</taxon>
        <taxon>Gammaproteobacteria</taxon>
        <taxon>Vibrionales</taxon>
        <taxon>Vibrionaceae</taxon>
        <taxon>Vibrio</taxon>
    </lineage>
</organism>
<keyword evidence="3" id="KW-0677">Repeat</keyword>
<dbReference type="InterPro" id="IPR001451">
    <property type="entry name" value="Hexapep"/>
</dbReference>
<proteinExistence type="inferred from homology"/>
<dbReference type="PROSITE" id="PS00101">
    <property type="entry name" value="HEXAPEP_TRANSFERASES"/>
    <property type="match status" value="1"/>
</dbReference>
<evidence type="ECO:0000256" key="2">
    <source>
        <dbReference type="ARBA" id="ARBA00022679"/>
    </source>
</evidence>
<evidence type="ECO:0000256" key="4">
    <source>
        <dbReference type="ARBA" id="ARBA00023315"/>
    </source>
</evidence>
<comment type="similarity">
    <text evidence="1">Belongs to the transferase hexapeptide repeat family.</text>
</comment>
<dbReference type="PANTHER" id="PTHR43300">
    <property type="entry name" value="ACETYLTRANSFERASE"/>
    <property type="match status" value="1"/>
</dbReference>
<protein>
    <recommendedName>
        <fullName evidence="7">Acetyltransferase</fullName>
    </recommendedName>
</protein>
<evidence type="ECO:0000313" key="6">
    <source>
        <dbReference type="Proteomes" id="UP000186313"/>
    </source>
</evidence>
<dbReference type="Gene3D" id="2.160.10.10">
    <property type="entry name" value="Hexapeptide repeat proteins"/>
    <property type="match status" value="1"/>
</dbReference>
<dbReference type="InterPro" id="IPR018357">
    <property type="entry name" value="Hexapep_transf_CS"/>
</dbReference>
<evidence type="ECO:0000313" key="5">
    <source>
        <dbReference type="EMBL" id="OLQ86169.1"/>
    </source>
</evidence>